<proteinExistence type="predicted"/>
<dbReference type="AlphaFoldDB" id="A0A655FTE6"/>
<evidence type="ECO:0000313" key="4">
    <source>
        <dbReference type="Proteomes" id="UP000039217"/>
    </source>
</evidence>
<sequence length="40" mass="4104">MPLSPANRPFHVLSMSGEIDVVAVTAVTTTLGKPPLAVEG</sequence>
<gene>
    <name evidence="1" type="ORF">ERS007657_02681</name>
    <name evidence="3" type="ORF">ERS007661_03512</name>
    <name evidence="2" type="ORF">ERS027661_03762</name>
</gene>
<protein>
    <submittedName>
        <fullName evidence="3">Uncharacterized protein</fullName>
    </submittedName>
</protein>
<dbReference type="Proteomes" id="UP000039217">
    <property type="component" value="Unassembled WGS sequence"/>
</dbReference>
<accession>A0A655FTE6</accession>
<evidence type="ECO:0000313" key="2">
    <source>
        <dbReference type="EMBL" id="CKS96665.1"/>
    </source>
</evidence>
<organism evidence="3 4">
    <name type="scientific">Mycobacterium tuberculosis</name>
    <dbReference type="NCBI Taxonomy" id="1773"/>
    <lineage>
        <taxon>Bacteria</taxon>
        <taxon>Bacillati</taxon>
        <taxon>Actinomycetota</taxon>
        <taxon>Actinomycetes</taxon>
        <taxon>Mycobacteriales</taxon>
        <taxon>Mycobacteriaceae</taxon>
        <taxon>Mycobacterium</taxon>
        <taxon>Mycobacterium tuberculosis complex</taxon>
    </lineage>
</organism>
<evidence type="ECO:0000313" key="5">
    <source>
        <dbReference type="Proteomes" id="UP000046680"/>
    </source>
</evidence>
<dbReference type="EMBL" id="CQQC01001583">
    <property type="protein sequence ID" value="CNW07941.1"/>
    <property type="molecule type" value="Genomic_DNA"/>
</dbReference>
<dbReference type="EMBL" id="CGCX01001086">
    <property type="protein sequence ID" value="CFR88416.1"/>
    <property type="molecule type" value="Genomic_DNA"/>
</dbReference>
<evidence type="ECO:0000313" key="1">
    <source>
        <dbReference type="EMBL" id="CFR88416.1"/>
    </source>
</evidence>
<name>A0A655FTE6_MYCTX</name>
<dbReference type="Proteomes" id="UP000049023">
    <property type="component" value="Unassembled WGS sequence"/>
</dbReference>
<dbReference type="EMBL" id="CNFU01001064">
    <property type="protein sequence ID" value="CKS96665.1"/>
    <property type="molecule type" value="Genomic_DNA"/>
</dbReference>
<evidence type="ECO:0000313" key="6">
    <source>
        <dbReference type="Proteomes" id="UP000049023"/>
    </source>
</evidence>
<dbReference type="Proteomes" id="UP000046680">
    <property type="component" value="Unassembled WGS sequence"/>
</dbReference>
<evidence type="ECO:0000313" key="3">
    <source>
        <dbReference type="EMBL" id="CNW07941.1"/>
    </source>
</evidence>
<reference evidence="4 5" key="1">
    <citation type="submission" date="2015-03" db="EMBL/GenBank/DDBJ databases">
        <authorList>
            <consortium name="Pathogen Informatics"/>
        </authorList>
    </citation>
    <scope>NUCLEOTIDE SEQUENCE [LARGE SCALE GENOMIC DNA]</scope>
    <source>
        <strain evidence="2 6">Bir 187</strain>
        <strain evidence="1 5">C09601061</strain>
        <strain evidence="3 4">D00501624</strain>
    </source>
</reference>